<reference evidence="15 16" key="1">
    <citation type="submission" date="2023-04" db="EMBL/GenBank/DDBJ databases">
        <title>Genome of Basidiobolus ranarum AG-B5.</title>
        <authorList>
            <person name="Stajich J.E."/>
            <person name="Carter-House D."/>
            <person name="Gryganskyi A."/>
        </authorList>
    </citation>
    <scope>NUCLEOTIDE SEQUENCE [LARGE SCALE GENOMIC DNA]</scope>
    <source>
        <strain evidence="15 16">AG-B5</strain>
    </source>
</reference>
<comment type="similarity">
    <text evidence="11">Belongs to the dynactin subunit 4 family.</text>
</comment>
<keyword evidence="7" id="KW-0832">Ubl conjugation</keyword>
<keyword evidence="6" id="KW-0597">Phosphoprotein</keyword>
<evidence type="ECO:0000256" key="8">
    <source>
        <dbReference type="ARBA" id="ARBA00022990"/>
    </source>
</evidence>
<proteinExistence type="inferred from homology"/>
<dbReference type="PANTHER" id="PTHR13034">
    <property type="entry name" value="DYNACTIN P62 SUBUNIT"/>
    <property type="match status" value="1"/>
</dbReference>
<comment type="caution">
    <text evidence="15">The sequence shown here is derived from an EMBL/GenBank/DDBJ whole genome shotgun (WGS) entry which is preliminary data.</text>
</comment>
<evidence type="ECO:0000256" key="7">
    <source>
        <dbReference type="ARBA" id="ARBA00022843"/>
    </source>
</evidence>
<protein>
    <recommendedName>
        <fullName evidence="12">Dynactin subunit 4</fullName>
    </recommendedName>
</protein>
<evidence type="ECO:0000256" key="14">
    <source>
        <dbReference type="SAM" id="MobiDB-lite"/>
    </source>
</evidence>
<feature type="region of interest" description="Disordered" evidence="14">
    <location>
        <begin position="482"/>
        <end position="504"/>
    </location>
</feature>
<feature type="compositionally biased region" description="Polar residues" evidence="14">
    <location>
        <begin position="30"/>
        <end position="43"/>
    </location>
</feature>
<keyword evidence="9" id="KW-0175">Coiled coil</keyword>
<evidence type="ECO:0000256" key="10">
    <source>
        <dbReference type="ARBA" id="ARBA00023212"/>
    </source>
</evidence>
<evidence type="ECO:0000256" key="4">
    <source>
        <dbReference type="ARBA" id="ARBA00022490"/>
    </source>
</evidence>
<evidence type="ECO:0000313" key="16">
    <source>
        <dbReference type="Proteomes" id="UP001479436"/>
    </source>
</evidence>
<evidence type="ECO:0000256" key="1">
    <source>
        <dbReference type="ARBA" id="ARBA00004300"/>
    </source>
</evidence>
<organism evidence="15 16">
    <name type="scientific">Basidiobolus ranarum</name>
    <dbReference type="NCBI Taxonomy" id="34480"/>
    <lineage>
        <taxon>Eukaryota</taxon>
        <taxon>Fungi</taxon>
        <taxon>Fungi incertae sedis</taxon>
        <taxon>Zoopagomycota</taxon>
        <taxon>Entomophthoromycotina</taxon>
        <taxon>Basidiobolomycetes</taxon>
        <taxon>Basidiobolales</taxon>
        <taxon>Basidiobolaceae</taxon>
        <taxon>Basidiobolus</taxon>
    </lineage>
</organism>
<evidence type="ECO:0000256" key="3">
    <source>
        <dbReference type="ARBA" id="ARBA00004657"/>
    </source>
</evidence>
<dbReference type="EMBL" id="JASJQH010000076">
    <property type="protein sequence ID" value="KAK9767461.1"/>
    <property type="molecule type" value="Genomic_DNA"/>
</dbReference>
<keyword evidence="8" id="KW-0007">Acetylation</keyword>
<evidence type="ECO:0000256" key="11">
    <source>
        <dbReference type="ARBA" id="ARBA00034776"/>
    </source>
</evidence>
<accession>A0ABR2X140</accession>
<evidence type="ECO:0000256" key="2">
    <source>
        <dbReference type="ARBA" id="ARBA00004529"/>
    </source>
</evidence>
<evidence type="ECO:0000256" key="9">
    <source>
        <dbReference type="ARBA" id="ARBA00023054"/>
    </source>
</evidence>
<evidence type="ECO:0000256" key="12">
    <source>
        <dbReference type="ARBA" id="ARBA00034864"/>
    </source>
</evidence>
<evidence type="ECO:0000256" key="13">
    <source>
        <dbReference type="ARBA" id="ARBA00093507"/>
    </source>
</evidence>
<comment type="subcellular location">
    <subcellularLocation>
        <location evidence="1">Cytoplasm</location>
        <location evidence="1">Cytoskeleton</location>
        <location evidence="1">Microtubule organizing center</location>
        <location evidence="1">Centrosome</location>
    </subcellularLocation>
    <subcellularLocation>
        <location evidence="2">Cytoplasm</location>
        <location evidence="2">Cytoskeleton</location>
        <location evidence="2">Stress fiber</location>
    </subcellularLocation>
    <subcellularLocation>
        <location evidence="3">Cytoplasm</location>
        <location evidence="3">Myofibril</location>
    </subcellularLocation>
</comment>
<dbReference type="Pfam" id="PF05502">
    <property type="entry name" value="Dynactin_p62"/>
    <property type="match status" value="2"/>
</dbReference>
<keyword evidence="5" id="KW-1017">Isopeptide bond</keyword>
<evidence type="ECO:0000256" key="6">
    <source>
        <dbReference type="ARBA" id="ARBA00022553"/>
    </source>
</evidence>
<comment type="subunit">
    <text evidence="13">Subunit of dynactin, a multiprotein complex part of a tripartite complex with dynein and a adapter, such as BICDL1, BICD2 or HOOK3. The dynactin complex is built around ACTR1A/ACTB filament and consists of an actin-related filament composed of a shoulder domain, a pointed end and a barbed end. Its length is defined by its flexible shoulder domain. The soulder is composed of 2 DCTN1 subunits, 4 DCTN2 and 2 DCTN3. The 4 DCNT2 (via N-terminus) bind the ACTR1A filament and act as molecular rulers to determine the length. The pointed end is important for binding dynein-dynactin cargo adapters. Consists of 4 subunits: ACTR10, DCNT4, DCTN5 and DCTN6. The barbed end is composed of a CAPZA1:CAPZB heterodimers, which binds ACTR1A/ACTB filament and dynactin and stabilizes dynactin. Interacts with ATP7B, but not ATP7A, in a copper-dependent manner. Interacts with ANK2; this interaction is required for localization at costameres. Interacts with N4BP2L1.</text>
</comment>
<keyword evidence="16" id="KW-1185">Reference proteome</keyword>
<sequence>MYRTRIESPQPFVHYRCGCADLYKRTPTTIQTRDSPYTPSRSTPRYERTVTPKPPSPVIVETEALSDPLEFTFDSHSTDLITLPVSKLYYCEQCEAVKCTRCLQEEIVSYYCPNCLFEVPTASVKYEKNRCARNCFECPVCENTLSVVSNESGPPTSPSTTPSGNGYYLACGVCRWDSREIQLTFEKPTGLAIAMQKYEDENPDVQEFENLKEHFEKIVRVNQPTFASLPTSLLSIPGVPGYNKSHLNQLNQPALPVQIYESQVRLPNEKSQVEELLNLTEANSISTLKQRLKQLNNQTYDIGKLRPQRIHLRTKRSKRCKTCRQILIKPDQKANSTRFKIKFTAIHYIPIITITKQPVLRANVPTQIHLKFTNPLYATIEVTLATALNTHDNEAQISVLAPQFSVDAYRDVWEIEDDENKRGSKLMKAAPITSEATNMIGIEDRKANTVTVSLEVIPKVEMSELMFPLLVTYSYSKRISQETGDEAPVDSEQPVQEGTTDINEESRKHSFWTVIGLGPVD</sequence>
<dbReference type="PANTHER" id="PTHR13034:SF2">
    <property type="entry name" value="DYNACTIN SUBUNIT 4"/>
    <property type="match status" value="1"/>
</dbReference>
<dbReference type="InterPro" id="IPR008603">
    <property type="entry name" value="DCTN4"/>
</dbReference>
<keyword evidence="4" id="KW-0963">Cytoplasm</keyword>
<gene>
    <name evidence="15" type="ORF">K7432_002728</name>
</gene>
<keyword evidence="10" id="KW-0206">Cytoskeleton</keyword>
<name>A0ABR2X140_9FUNG</name>
<evidence type="ECO:0000256" key="5">
    <source>
        <dbReference type="ARBA" id="ARBA00022499"/>
    </source>
</evidence>
<dbReference type="Proteomes" id="UP001479436">
    <property type="component" value="Unassembled WGS sequence"/>
</dbReference>
<feature type="region of interest" description="Disordered" evidence="14">
    <location>
        <begin position="30"/>
        <end position="55"/>
    </location>
</feature>
<evidence type="ECO:0000313" key="15">
    <source>
        <dbReference type="EMBL" id="KAK9767461.1"/>
    </source>
</evidence>